<evidence type="ECO:0000256" key="3">
    <source>
        <dbReference type="ARBA" id="ARBA00023015"/>
    </source>
</evidence>
<comment type="subcellular location">
    <subcellularLocation>
        <location evidence="1">Nucleus</location>
    </subcellularLocation>
</comment>
<dbReference type="SUPFAM" id="SSF57701">
    <property type="entry name" value="Zn2/Cys6 DNA-binding domain"/>
    <property type="match status" value="1"/>
</dbReference>
<dbReference type="EMBL" id="MAVT02000654">
    <property type="protein sequence ID" value="POS74290.1"/>
    <property type="molecule type" value="Genomic_DNA"/>
</dbReference>
<dbReference type="STRING" id="158607.A0A2P5HVK0"/>
<keyword evidence="4" id="KW-0804">Transcription</keyword>
<evidence type="ECO:0000313" key="8">
    <source>
        <dbReference type="EMBL" id="POS74290.1"/>
    </source>
</evidence>
<evidence type="ECO:0000259" key="7">
    <source>
        <dbReference type="PROSITE" id="PS50048"/>
    </source>
</evidence>
<dbReference type="GO" id="GO:0005634">
    <property type="term" value="C:nucleus"/>
    <property type="evidence" value="ECO:0007669"/>
    <property type="project" value="UniProtKB-SubCell"/>
</dbReference>
<evidence type="ECO:0000256" key="2">
    <source>
        <dbReference type="ARBA" id="ARBA00022723"/>
    </source>
</evidence>
<dbReference type="PROSITE" id="PS50048">
    <property type="entry name" value="ZN2_CY6_FUNGAL_2"/>
    <property type="match status" value="1"/>
</dbReference>
<keyword evidence="3" id="KW-0805">Transcription regulation</keyword>
<dbReference type="Pfam" id="PF00172">
    <property type="entry name" value="Zn_clus"/>
    <property type="match status" value="1"/>
</dbReference>
<dbReference type="Gene3D" id="4.10.240.10">
    <property type="entry name" value="Zn(2)-C6 fungal-type DNA-binding domain"/>
    <property type="match status" value="1"/>
</dbReference>
<comment type="caution">
    <text evidence="8">The sequence shown here is derived from an EMBL/GenBank/DDBJ whole genome shotgun (WGS) entry which is preliminary data.</text>
</comment>
<keyword evidence="5" id="KW-0539">Nucleus</keyword>
<dbReference type="InterPro" id="IPR050815">
    <property type="entry name" value="TF_fung"/>
</dbReference>
<dbReference type="PANTHER" id="PTHR47338:SF5">
    <property type="entry name" value="ZN(II)2CYS6 TRANSCRIPTION FACTOR (EUROFUNG)"/>
    <property type="match status" value="1"/>
</dbReference>
<keyword evidence="9" id="KW-1185">Reference proteome</keyword>
<dbReference type="GO" id="GO:0000981">
    <property type="term" value="F:DNA-binding transcription factor activity, RNA polymerase II-specific"/>
    <property type="evidence" value="ECO:0007669"/>
    <property type="project" value="InterPro"/>
</dbReference>
<evidence type="ECO:0000256" key="4">
    <source>
        <dbReference type="ARBA" id="ARBA00023163"/>
    </source>
</evidence>
<feature type="compositionally biased region" description="Low complexity" evidence="6">
    <location>
        <begin position="22"/>
        <end position="33"/>
    </location>
</feature>
<dbReference type="Proteomes" id="UP000094444">
    <property type="component" value="Unassembled WGS sequence"/>
</dbReference>
<dbReference type="AlphaFoldDB" id="A0A2P5HVK0"/>
<feature type="region of interest" description="Disordered" evidence="6">
    <location>
        <begin position="22"/>
        <end position="64"/>
    </location>
</feature>
<protein>
    <recommendedName>
        <fullName evidence="7">Zn(2)-C6 fungal-type domain-containing protein</fullName>
    </recommendedName>
</protein>
<dbReference type="CDD" id="cd00067">
    <property type="entry name" value="GAL4"/>
    <property type="match status" value="1"/>
</dbReference>
<gene>
    <name evidence="8" type="ORF">DHEL01_v207312</name>
</gene>
<accession>A0A2P5HVK0</accession>
<evidence type="ECO:0000313" key="9">
    <source>
        <dbReference type="Proteomes" id="UP000094444"/>
    </source>
</evidence>
<reference evidence="8" key="1">
    <citation type="submission" date="2017-09" db="EMBL/GenBank/DDBJ databases">
        <title>Polyketide synthases of a Diaporthe helianthi virulent isolate.</title>
        <authorList>
            <person name="Baroncelli R."/>
        </authorList>
    </citation>
    <scope>NUCLEOTIDE SEQUENCE [LARGE SCALE GENOMIC DNA]</scope>
    <source>
        <strain evidence="8">7/96</strain>
    </source>
</reference>
<dbReference type="InterPro" id="IPR001138">
    <property type="entry name" value="Zn2Cys6_DnaBD"/>
</dbReference>
<feature type="region of interest" description="Disordered" evidence="6">
    <location>
        <begin position="161"/>
        <end position="193"/>
    </location>
</feature>
<dbReference type="PANTHER" id="PTHR47338">
    <property type="entry name" value="ZN(II)2CYS6 TRANSCRIPTION FACTOR (EUROFUNG)-RELATED"/>
    <property type="match status" value="1"/>
</dbReference>
<dbReference type="OrthoDB" id="4685598at2759"/>
<dbReference type="InterPro" id="IPR036864">
    <property type="entry name" value="Zn2-C6_fun-type_DNA-bd_sf"/>
</dbReference>
<proteinExistence type="predicted"/>
<organism evidence="8 9">
    <name type="scientific">Diaporthe helianthi</name>
    <dbReference type="NCBI Taxonomy" id="158607"/>
    <lineage>
        <taxon>Eukaryota</taxon>
        <taxon>Fungi</taxon>
        <taxon>Dikarya</taxon>
        <taxon>Ascomycota</taxon>
        <taxon>Pezizomycotina</taxon>
        <taxon>Sordariomycetes</taxon>
        <taxon>Sordariomycetidae</taxon>
        <taxon>Diaporthales</taxon>
        <taxon>Diaporthaceae</taxon>
        <taxon>Diaporthe</taxon>
    </lineage>
</organism>
<dbReference type="GO" id="GO:0008270">
    <property type="term" value="F:zinc ion binding"/>
    <property type="evidence" value="ECO:0007669"/>
    <property type="project" value="InterPro"/>
</dbReference>
<name>A0A2P5HVK0_DIAHE</name>
<sequence>MNLPVGNLADLGIAAQAPTVATAPAPGLPSTSSGGAGGHGQQQPAGPASASDTALHAANGSGSGASTGLHFKGCDMCRKLKRRCTPVKIQRVIPTKERTEAGTPRKRAQQACVRCNKQKTKCSGDSPRCKRCKDNNFPCMYTRGKRRFSHPLVHLLEPRGESHEVVAGPSSGVVKDNSTPPASRPSPKPFGFAISPATMAQTRQSTVGHLYNESVFNFNP</sequence>
<dbReference type="SMART" id="SM00066">
    <property type="entry name" value="GAL4"/>
    <property type="match status" value="1"/>
</dbReference>
<keyword evidence="2" id="KW-0479">Metal-binding</keyword>
<evidence type="ECO:0000256" key="6">
    <source>
        <dbReference type="SAM" id="MobiDB-lite"/>
    </source>
</evidence>
<dbReference type="InParanoid" id="A0A2P5HVK0"/>
<evidence type="ECO:0000256" key="5">
    <source>
        <dbReference type="ARBA" id="ARBA00023242"/>
    </source>
</evidence>
<feature type="compositionally biased region" description="Low complexity" evidence="6">
    <location>
        <begin position="41"/>
        <end position="64"/>
    </location>
</feature>
<feature type="domain" description="Zn(2)-C6 fungal-type" evidence="7">
    <location>
        <begin position="111"/>
        <end position="141"/>
    </location>
</feature>
<evidence type="ECO:0000256" key="1">
    <source>
        <dbReference type="ARBA" id="ARBA00004123"/>
    </source>
</evidence>